<dbReference type="Pfam" id="PF00544">
    <property type="entry name" value="Pectate_lyase_4"/>
    <property type="match status" value="1"/>
</dbReference>
<feature type="domain" description="Pectate lyase" evidence="6">
    <location>
        <begin position="60"/>
        <end position="270"/>
    </location>
</feature>
<dbReference type="InterPro" id="IPR011050">
    <property type="entry name" value="Pectin_lyase_fold/virulence"/>
</dbReference>
<keyword evidence="4" id="KW-0119">Carbohydrate metabolism</keyword>
<evidence type="ECO:0000259" key="6">
    <source>
        <dbReference type="SMART" id="SM00656"/>
    </source>
</evidence>
<feature type="chain" id="PRO_5046106792" description="Pectate lyase domain-containing protein" evidence="5">
    <location>
        <begin position="16"/>
        <end position="280"/>
    </location>
</feature>
<dbReference type="Proteomes" id="UP001600064">
    <property type="component" value="Unassembled WGS sequence"/>
</dbReference>
<evidence type="ECO:0000256" key="3">
    <source>
        <dbReference type="ARBA" id="ARBA00023239"/>
    </source>
</evidence>
<comment type="similarity">
    <text evidence="1 4">Belongs to the polysaccharide lyase 1 family.</text>
</comment>
<keyword evidence="4" id="KW-0964">Secreted</keyword>
<dbReference type="PANTHER" id="PTHR31683:SF18">
    <property type="entry name" value="PECTATE LYASE 21-RELATED"/>
    <property type="match status" value="1"/>
</dbReference>
<proteinExistence type="inferred from homology"/>
<evidence type="ECO:0000313" key="8">
    <source>
        <dbReference type="Proteomes" id="UP001600064"/>
    </source>
</evidence>
<keyword evidence="8" id="KW-1185">Reference proteome</keyword>
<dbReference type="InterPro" id="IPR045032">
    <property type="entry name" value="PEL"/>
</dbReference>
<feature type="signal peptide" evidence="5">
    <location>
        <begin position="1"/>
        <end position="15"/>
    </location>
</feature>
<name>A0ABR4D9V5_9PEZI</name>
<keyword evidence="3 4" id="KW-0456">Lyase</keyword>
<evidence type="ECO:0000256" key="4">
    <source>
        <dbReference type="RuleBase" id="RU361173"/>
    </source>
</evidence>
<evidence type="ECO:0000256" key="5">
    <source>
        <dbReference type="SAM" id="SignalP"/>
    </source>
</evidence>
<dbReference type="PANTHER" id="PTHR31683">
    <property type="entry name" value="PECTATE LYASE 18-RELATED"/>
    <property type="match status" value="1"/>
</dbReference>
<organism evidence="7 8">
    <name type="scientific">Remersonia thermophila</name>
    <dbReference type="NCBI Taxonomy" id="72144"/>
    <lineage>
        <taxon>Eukaryota</taxon>
        <taxon>Fungi</taxon>
        <taxon>Dikarya</taxon>
        <taxon>Ascomycota</taxon>
        <taxon>Pezizomycotina</taxon>
        <taxon>Sordariomycetes</taxon>
        <taxon>Sordariomycetidae</taxon>
        <taxon>Sordariales</taxon>
        <taxon>Sordariales incertae sedis</taxon>
        <taxon>Remersonia</taxon>
    </lineage>
</organism>
<keyword evidence="2 5" id="KW-0732">Signal</keyword>
<dbReference type="SMART" id="SM00656">
    <property type="entry name" value="Amb_all"/>
    <property type="match status" value="1"/>
</dbReference>
<evidence type="ECO:0000313" key="7">
    <source>
        <dbReference type="EMBL" id="KAL2267143.1"/>
    </source>
</evidence>
<accession>A0ABR4D9V5</accession>
<reference evidence="7 8" key="1">
    <citation type="journal article" date="2024" name="Commun. Biol.">
        <title>Comparative genomic analysis of thermophilic fungi reveals convergent evolutionary adaptations and gene losses.</title>
        <authorList>
            <person name="Steindorff A.S."/>
            <person name="Aguilar-Pontes M.V."/>
            <person name="Robinson A.J."/>
            <person name="Andreopoulos B."/>
            <person name="LaButti K."/>
            <person name="Kuo A."/>
            <person name="Mondo S."/>
            <person name="Riley R."/>
            <person name="Otillar R."/>
            <person name="Haridas S."/>
            <person name="Lipzen A."/>
            <person name="Grimwood J."/>
            <person name="Schmutz J."/>
            <person name="Clum A."/>
            <person name="Reid I.D."/>
            <person name="Moisan M.C."/>
            <person name="Butler G."/>
            <person name="Nguyen T.T.M."/>
            <person name="Dewar K."/>
            <person name="Conant G."/>
            <person name="Drula E."/>
            <person name="Henrissat B."/>
            <person name="Hansel C."/>
            <person name="Singer S."/>
            <person name="Hutchinson M.I."/>
            <person name="de Vries R.P."/>
            <person name="Natvig D.O."/>
            <person name="Powell A.J."/>
            <person name="Tsang A."/>
            <person name="Grigoriev I.V."/>
        </authorList>
    </citation>
    <scope>NUCLEOTIDE SEQUENCE [LARGE SCALE GENOMIC DNA]</scope>
    <source>
        <strain evidence="7 8">ATCC 22073</strain>
    </source>
</reference>
<dbReference type="InterPro" id="IPR002022">
    <property type="entry name" value="Pec_lyase"/>
</dbReference>
<protein>
    <recommendedName>
        <fullName evidence="6">Pectate lyase domain-containing protein</fullName>
    </recommendedName>
</protein>
<keyword evidence="4" id="KW-0624">Polysaccharide degradation</keyword>
<comment type="subcellular location">
    <subcellularLocation>
        <location evidence="4">Secreted</location>
    </subcellularLocation>
</comment>
<evidence type="ECO:0000256" key="1">
    <source>
        <dbReference type="ARBA" id="ARBA00010980"/>
    </source>
</evidence>
<gene>
    <name evidence="7" type="ORF">VTJ83DRAFT_4420</name>
</gene>
<dbReference type="SUPFAM" id="SSF51126">
    <property type="entry name" value="Pectin lyase-like"/>
    <property type="match status" value="1"/>
</dbReference>
<dbReference type="Gene3D" id="2.160.20.10">
    <property type="entry name" value="Single-stranded right-handed beta-helix, Pectin lyase-like"/>
    <property type="match status" value="1"/>
</dbReference>
<dbReference type="EMBL" id="JAZGUE010000004">
    <property type="protein sequence ID" value="KAL2267143.1"/>
    <property type="molecule type" value="Genomic_DNA"/>
</dbReference>
<dbReference type="GeneID" id="98125552"/>
<sequence length="280" mass="29705">MRLPALASFVALTTAAPAPVPSLTPTDPAPGTPVQLKEASVSDVAYLGFATLNGGTTGGYGGNVTIVSTLSEFTAVVGERNTQPAIVVVNGTIVGDAKVRIGSNKTIIGLPGSGFVGIGLYFKNQRNLILRNIVSSFVEAKNGDVLGIDGSTNVWVDHCEFYSSLAADKDVHDGLVDSTHGADFITISHTYFHDHWKGSLVGHNDRNAAEDQGKLRITYANNHWKNVNSRGPLIRFGTGHVYNSMATAINTRMSAQVLVQNNVFRGVRVPVTSRDSSQVG</sequence>
<dbReference type="InterPro" id="IPR012334">
    <property type="entry name" value="Pectin_lyas_fold"/>
</dbReference>
<dbReference type="RefSeq" id="XP_070865870.1">
    <property type="nucleotide sequence ID" value="XM_071010908.1"/>
</dbReference>
<comment type="caution">
    <text evidence="7">The sequence shown here is derived from an EMBL/GenBank/DDBJ whole genome shotgun (WGS) entry which is preliminary data.</text>
</comment>
<evidence type="ECO:0000256" key="2">
    <source>
        <dbReference type="ARBA" id="ARBA00022729"/>
    </source>
</evidence>